<dbReference type="Proteomes" id="UP001172102">
    <property type="component" value="Unassembled WGS sequence"/>
</dbReference>
<sequence>MKNRSSSITTSSGPMDPPRNKCAGYHCCSRVLTSSCTGTDLHPFSDRPSSVRHTPPPRQRVKRRHVGLPGQLRYHRGRFCSLSPRDLLHPLPIQCVKVPSLSRSTSGQPVGGSNGVSRTAQSIATNMDDGDNGNRGLAWLKVWARGNLSVDIEQQPPPPEASAGKLMRILVDGLSCLEHRAVVTTEVYIFVSGHYANAYSTTVKLR</sequence>
<comment type="caution">
    <text evidence="2">The sequence shown here is derived from an EMBL/GenBank/DDBJ whole genome shotgun (WGS) entry which is preliminary data.</text>
</comment>
<dbReference type="AlphaFoldDB" id="A0AA40AR16"/>
<keyword evidence="3" id="KW-1185">Reference proteome</keyword>
<evidence type="ECO:0000313" key="3">
    <source>
        <dbReference type="Proteomes" id="UP001172102"/>
    </source>
</evidence>
<accession>A0AA40AR16</accession>
<proteinExistence type="predicted"/>
<evidence type="ECO:0000256" key="1">
    <source>
        <dbReference type="SAM" id="MobiDB-lite"/>
    </source>
</evidence>
<organism evidence="2 3">
    <name type="scientific">Lasiosphaeris hirsuta</name>
    <dbReference type="NCBI Taxonomy" id="260670"/>
    <lineage>
        <taxon>Eukaryota</taxon>
        <taxon>Fungi</taxon>
        <taxon>Dikarya</taxon>
        <taxon>Ascomycota</taxon>
        <taxon>Pezizomycotina</taxon>
        <taxon>Sordariomycetes</taxon>
        <taxon>Sordariomycetidae</taxon>
        <taxon>Sordariales</taxon>
        <taxon>Lasiosphaeriaceae</taxon>
        <taxon>Lasiosphaeris</taxon>
    </lineage>
</organism>
<feature type="region of interest" description="Disordered" evidence="1">
    <location>
        <begin position="39"/>
        <end position="62"/>
    </location>
</feature>
<dbReference type="EMBL" id="JAUKUA010000003">
    <property type="protein sequence ID" value="KAK0720435.1"/>
    <property type="molecule type" value="Genomic_DNA"/>
</dbReference>
<gene>
    <name evidence="2" type="ORF">B0H67DRAFT_187602</name>
</gene>
<protein>
    <submittedName>
        <fullName evidence="2">Uncharacterized protein</fullName>
    </submittedName>
</protein>
<reference evidence="2" key="1">
    <citation type="submission" date="2023-06" db="EMBL/GenBank/DDBJ databases">
        <title>Genome-scale phylogeny and comparative genomics of the fungal order Sordariales.</title>
        <authorList>
            <consortium name="Lawrence Berkeley National Laboratory"/>
            <person name="Hensen N."/>
            <person name="Bonometti L."/>
            <person name="Westerberg I."/>
            <person name="Brannstrom I.O."/>
            <person name="Guillou S."/>
            <person name="Cros-Aarteil S."/>
            <person name="Calhoun S."/>
            <person name="Haridas S."/>
            <person name="Kuo A."/>
            <person name="Mondo S."/>
            <person name="Pangilinan J."/>
            <person name="Riley R."/>
            <person name="Labutti K."/>
            <person name="Andreopoulos B."/>
            <person name="Lipzen A."/>
            <person name="Chen C."/>
            <person name="Yanf M."/>
            <person name="Daum C."/>
            <person name="Ng V."/>
            <person name="Clum A."/>
            <person name="Steindorff A."/>
            <person name="Ohm R."/>
            <person name="Martin F."/>
            <person name="Silar P."/>
            <person name="Natvig D."/>
            <person name="Lalanne C."/>
            <person name="Gautier V."/>
            <person name="Ament-Velasquez S.L."/>
            <person name="Kruys A."/>
            <person name="Hutchinson M.I."/>
            <person name="Powell A.J."/>
            <person name="Barry K."/>
            <person name="Miller A.N."/>
            <person name="Grigoriev I.V."/>
            <person name="Debuchy R."/>
            <person name="Gladieux P."/>
            <person name="Thoren M.H."/>
            <person name="Johannesson H."/>
        </authorList>
    </citation>
    <scope>NUCLEOTIDE SEQUENCE</scope>
    <source>
        <strain evidence="2">SMH4607-1</strain>
    </source>
</reference>
<evidence type="ECO:0000313" key="2">
    <source>
        <dbReference type="EMBL" id="KAK0720435.1"/>
    </source>
</evidence>
<name>A0AA40AR16_9PEZI</name>